<gene>
    <name evidence="1" type="ordered locus">SH0616</name>
</gene>
<dbReference type="KEGG" id="sha:SH0616"/>
<dbReference type="HOGENOM" id="CLU_3405621_0_0_9"/>
<dbReference type="Proteomes" id="UP000000543">
    <property type="component" value="Chromosome"/>
</dbReference>
<evidence type="ECO:0000313" key="2">
    <source>
        <dbReference type="Proteomes" id="UP000000543"/>
    </source>
</evidence>
<accession>Q4L8V0</accession>
<name>Q4L8V0_STAHJ</name>
<evidence type="ECO:0000313" key="1">
    <source>
        <dbReference type="EMBL" id="BAE03925.1"/>
    </source>
</evidence>
<reference evidence="1 2" key="1">
    <citation type="journal article" date="2005" name="J. Bacteriol.">
        <title>Whole-genome sequencing of Staphylococcus haemolyticus uncovers the extreme plasticity of its genome and the evolution of human-colonizing staphylococcal species.</title>
        <authorList>
            <person name="Takeuchi F."/>
            <person name="Watanabe S."/>
            <person name="Baba T."/>
            <person name="Yuzawa H."/>
            <person name="Ito T."/>
            <person name="Morimoto Y."/>
            <person name="Kuroda M."/>
            <person name="Cui L."/>
            <person name="Takahashi M."/>
            <person name="Ankai A."/>
            <person name="Baba S."/>
            <person name="Fukui S."/>
            <person name="Lee J.C."/>
            <person name="Hiramatsu K."/>
        </authorList>
    </citation>
    <scope>NUCLEOTIDE SEQUENCE [LARGE SCALE GENOMIC DNA]</scope>
    <source>
        <strain evidence="1 2">JCSC1435</strain>
    </source>
</reference>
<sequence length="30" mass="3578">MLDSNWIQSCSFFKSNNYIFITKSDTLNPY</sequence>
<protein>
    <submittedName>
        <fullName evidence="1">Uncharacterized protein</fullName>
    </submittedName>
</protein>
<dbReference type="EMBL" id="AP006716">
    <property type="protein sequence ID" value="BAE03925.1"/>
    <property type="molecule type" value="Genomic_DNA"/>
</dbReference>
<dbReference type="AlphaFoldDB" id="Q4L8V0"/>
<organism evidence="1 2">
    <name type="scientific">Staphylococcus haemolyticus (strain JCSC1435)</name>
    <dbReference type="NCBI Taxonomy" id="279808"/>
    <lineage>
        <taxon>Bacteria</taxon>
        <taxon>Bacillati</taxon>
        <taxon>Bacillota</taxon>
        <taxon>Bacilli</taxon>
        <taxon>Bacillales</taxon>
        <taxon>Staphylococcaceae</taxon>
        <taxon>Staphylococcus</taxon>
    </lineage>
</organism>
<proteinExistence type="predicted"/>